<dbReference type="AlphaFoldDB" id="A0AA41X6Y3"/>
<organism evidence="1 2">
    <name type="scientific">Ectobacillus ponti</name>
    <dbReference type="NCBI Taxonomy" id="2961894"/>
    <lineage>
        <taxon>Bacteria</taxon>
        <taxon>Bacillati</taxon>
        <taxon>Bacillota</taxon>
        <taxon>Bacilli</taxon>
        <taxon>Bacillales</taxon>
        <taxon>Bacillaceae</taxon>
        <taxon>Ectobacillus</taxon>
    </lineage>
</organism>
<evidence type="ECO:0000313" key="2">
    <source>
        <dbReference type="Proteomes" id="UP001156102"/>
    </source>
</evidence>
<comment type="caution">
    <text evidence="1">The sequence shown here is derived from an EMBL/GenBank/DDBJ whole genome shotgun (WGS) entry which is preliminary data.</text>
</comment>
<proteinExistence type="predicted"/>
<dbReference type="RefSeq" id="WP_254758241.1">
    <property type="nucleotide sequence ID" value="NZ_JANCLT010000003.1"/>
</dbReference>
<evidence type="ECO:0000313" key="1">
    <source>
        <dbReference type="EMBL" id="MCP8968328.1"/>
    </source>
</evidence>
<dbReference type="EMBL" id="JANCLT010000003">
    <property type="protein sequence ID" value="MCP8968328.1"/>
    <property type="molecule type" value="Genomic_DNA"/>
</dbReference>
<sequence>MKELKRDSQQDEEVFFEQQLQLDHIFANLRACFLENWRVSNEEPSYFQTPEWQQFFHTTAELLLQLAAGFQASGQAEMCFRTAEFAFHIGAQEEQVLRLLRPFYEARGNLRVLKPLRRLLEENKPASYEEQLRYFHEKVQGPLWALG</sequence>
<keyword evidence="2" id="KW-1185">Reference proteome</keyword>
<name>A0AA41X6Y3_9BACI</name>
<dbReference type="Proteomes" id="UP001156102">
    <property type="component" value="Unassembled WGS sequence"/>
</dbReference>
<accession>A0AA41X6Y3</accession>
<protein>
    <submittedName>
        <fullName evidence="1">Uncharacterized protein</fullName>
    </submittedName>
</protein>
<gene>
    <name evidence="1" type="ORF">NK662_07205</name>
</gene>
<reference evidence="1" key="1">
    <citation type="submission" date="2022-07" db="EMBL/GenBank/DDBJ databases">
        <authorList>
            <person name="Li W.-J."/>
            <person name="Deng Q.-Q."/>
        </authorList>
    </citation>
    <scope>NUCLEOTIDE SEQUENCE</scope>
    <source>
        <strain evidence="1">SYSU M60031</strain>
    </source>
</reference>